<gene>
    <name evidence="2" type="primary">JRKL_84</name>
    <name evidence="2" type="ORF">AVEN_143248_1</name>
</gene>
<evidence type="ECO:0000313" key="2">
    <source>
        <dbReference type="EMBL" id="GBL77914.1"/>
    </source>
</evidence>
<dbReference type="Pfam" id="PF03184">
    <property type="entry name" value="DDE_1"/>
    <property type="match status" value="1"/>
</dbReference>
<dbReference type="AlphaFoldDB" id="A0A4Y2AG37"/>
<dbReference type="PANTHER" id="PTHR19303">
    <property type="entry name" value="TRANSPOSON"/>
    <property type="match status" value="1"/>
</dbReference>
<dbReference type="PANTHER" id="PTHR19303:SF73">
    <property type="entry name" value="PROTEIN PDC2"/>
    <property type="match status" value="1"/>
</dbReference>
<dbReference type="OrthoDB" id="6436938at2759"/>
<comment type="caution">
    <text evidence="2">The sequence shown here is derived from an EMBL/GenBank/DDBJ whole genome shotgun (WGS) entry which is preliminary data.</text>
</comment>
<sequence>MKDRVTILGCANAAGSHRVKLTLVGKSKKPRCFKNINKTALLVHYMRQESSRMNSSLFSEWFHYCFVPEVKKILKKLKLKKAILLMDNAPAHRDAETLKAENITCIFIPPNTTSILQPMDQGVIESMKRRYRKPKQIAFGSCGNCEEDGVSSWLDYDADDAGFQLMSDDEIIAQVRKPNSDDDNRESDEDEVIETSKISNSDAFECFAKGLMWLEQQTDSDSTELMLLKTTSGQRG</sequence>
<dbReference type="GO" id="GO:0005634">
    <property type="term" value="C:nucleus"/>
    <property type="evidence" value="ECO:0007669"/>
    <property type="project" value="TreeGrafter"/>
</dbReference>
<keyword evidence="3" id="KW-1185">Reference proteome</keyword>
<dbReference type="EMBL" id="BGPR01000014">
    <property type="protein sequence ID" value="GBL77914.1"/>
    <property type="molecule type" value="Genomic_DNA"/>
</dbReference>
<evidence type="ECO:0000259" key="1">
    <source>
        <dbReference type="Pfam" id="PF03184"/>
    </source>
</evidence>
<dbReference type="Gene3D" id="3.30.420.10">
    <property type="entry name" value="Ribonuclease H-like superfamily/Ribonuclease H"/>
    <property type="match status" value="1"/>
</dbReference>
<dbReference type="GO" id="GO:0003677">
    <property type="term" value="F:DNA binding"/>
    <property type="evidence" value="ECO:0007669"/>
    <property type="project" value="TreeGrafter"/>
</dbReference>
<proteinExistence type="predicted"/>
<organism evidence="2 3">
    <name type="scientific">Araneus ventricosus</name>
    <name type="common">Orbweaver spider</name>
    <name type="synonym">Epeira ventricosa</name>
    <dbReference type="NCBI Taxonomy" id="182803"/>
    <lineage>
        <taxon>Eukaryota</taxon>
        <taxon>Metazoa</taxon>
        <taxon>Ecdysozoa</taxon>
        <taxon>Arthropoda</taxon>
        <taxon>Chelicerata</taxon>
        <taxon>Arachnida</taxon>
        <taxon>Araneae</taxon>
        <taxon>Araneomorphae</taxon>
        <taxon>Entelegynae</taxon>
        <taxon>Araneoidea</taxon>
        <taxon>Araneidae</taxon>
        <taxon>Araneus</taxon>
    </lineage>
</organism>
<name>A0A4Y2AG37_ARAVE</name>
<evidence type="ECO:0000313" key="3">
    <source>
        <dbReference type="Proteomes" id="UP000499080"/>
    </source>
</evidence>
<feature type="domain" description="DDE-1" evidence="1">
    <location>
        <begin position="2"/>
        <end position="133"/>
    </location>
</feature>
<dbReference type="InterPro" id="IPR036397">
    <property type="entry name" value="RNaseH_sf"/>
</dbReference>
<protein>
    <submittedName>
        <fullName evidence="2">Jerky-like</fullName>
    </submittedName>
</protein>
<accession>A0A4Y2AG37</accession>
<dbReference type="InterPro" id="IPR050863">
    <property type="entry name" value="CenT-Element_Derived"/>
</dbReference>
<dbReference type="Proteomes" id="UP000499080">
    <property type="component" value="Unassembled WGS sequence"/>
</dbReference>
<dbReference type="InterPro" id="IPR004875">
    <property type="entry name" value="DDE_SF_endonuclease_dom"/>
</dbReference>
<reference evidence="2 3" key="1">
    <citation type="journal article" date="2019" name="Sci. Rep.">
        <title>Orb-weaving spider Araneus ventricosus genome elucidates the spidroin gene catalogue.</title>
        <authorList>
            <person name="Kono N."/>
            <person name="Nakamura H."/>
            <person name="Ohtoshi R."/>
            <person name="Moran D.A.P."/>
            <person name="Shinohara A."/>
            <person name="Yoshida Y."/>
            <person name="Fujiwara M."/>
            <person name="Mori M."/>
            <person name="Tomita M."/>
            <person name="Arakawa K."/>
        </authorList>
    </citation>
    <scope>NUCLEOTIDE SEQUENCE [LARGE SCALE GENOMIC DNA]</scope>
</reference>